<proteinExistence type="predicted"/>
<keyword evidence="2" id="KW-1185">Reference proteome</keyword>
<evidence type="ECO:0000313" key="2">
    <source>
        <dbReference type="Proteomes" id="UP001057561"/>
    </source>
</evidence>
<organism evidence="1 2">
    <name type="scientific">Dolichospermum heterosporum TAC447</name>
    <dbReference type="NCBI Taxonomy" id="747523"/>
    <lineage>
        <taxon>Bacteria</taxon>
        <taxon>Bacillati</taxon>
        <taxon>Cyanobacteriota</taxon>
        <taxon>Cyanophyceae</taxon>
        <taxon>Nostocales</taxon>
        <taxon>Aphanizomenonaceae</taxon>
        <taxon>Dolichospermum</taxon>
        <taxon>Dolichospermum heterosporum</taxon>
    </lineage>
</organism>
<dbReference type="InterPro" id="IPR022789">
    <property type="entry name" value="ParD"/>
</dbReference>
<dbReference type="Proteomes" id="UP001057561">
    <property type="component" value="Chromosome"/>
</dbReference>
<accession>A0ABY5LVZ4</accession>
<dbReference type="PANTHER" id="PTHR36582">
    <property type="entry name" value="ANTITOXIN PARD"/>
    <property type="match status" value="1"/>
</dbReference>
<name>A0ABY5LVZ4_9CYAN</name>
<evidence type="ECO:0000313" key="1">
    <source>
        <dbReference type="EMBL" id="UUO14892.1"/>
    </source>
</evidence>
<reference evidence="1" key="1">
    <citation type="submission" date="2022-06" db="EMBL/GenBank/DDBJ databases">
        <title>Nostosin G and Spiroidesin B from the Cyanobacterium Dolichospermum sp. NIES-1697.</title>
        <authorList>
            <person name="Phan C.-S."/>
            <person name="Mehjabin J.J."/>
            <person name="Anas A.R.J."/>
            <person name="Hayasaka M."/>
            <person name="Onoki R."/>
            <person name="Wang J."/>
            <person name="Umezawa T."/>
            <person name="Washio K."/>
            <person name="Morikawa M."/>
            <person name="Okino T."/>
        </authorList>
    </citation>
    <scope>NUCLEOTIDE SEQUENCE</scope>
    <source>
        <strain evidence="1">NIES-1697</strain>
    </source>
</reference>
<dbReference type="RefSeq" id="WP_027401608.1">
    <property type="nucleotide sequence ID" value="NZ_CP099464.1"/>
</dbReference>
<sequence length="88" mass="10450">MTINLTPKQEDFIQTKLQTGKYQSVEQLMEIAFHLLDEYDRNETEWVKKVREKIDAAISISEHTPPIDGETFVNQILDRFQQQRQVQK</sequence>
<gene>
    <name evidence="1" type="ORF">NG743_23240</name>
</gene>
<dbReference type="PANTHER" id="PTHR36582:SF2">
    <property type="entry name" value="ANTITOXIN PARD"/>
    <property type="match status" value="1"/>
</dbReference>
<dbReference type="InterPro" id="IPR038296">
    <property type="entry name" value="ParD_sf"/>
</dbReference>
<protein>
    <submittedName>
        <fullName evidence="1">Transcriptional regulator</fullName>
    </submittedName>
</protein>
<dbReference type="EMBL" id="CP099464">
    <property type="protein sequence ID" value="UUO14892.1"/>
    <property type="molecule type" value="Genomic_DNA"/>
</dbReference>
<dbReference type="Gene3D" id="6.10.10.120">
    <property type="entry name" value="Antitoxin ParD1-like"/>
    <property type="match status" value="1"/>
</dbReference>